<dbReference type="SUPFAM" id="SSF47413">
    <property type="entry name" value="lambda repressor-like DNA-binding domains"/>
    <property type="match status" value="1"/>
</dbReference>
<dbReference type="Pfam" id="PF01381">
    <property type="entry name" value="HTH_3"/>
    <property type="match status" value="1"/>
</dbReference>
<evidence type="ECO:0000313" key="3">
    <source>
        <dbReference type="Proteomes" id="UP000010367"/>
    </source>
</evidence>
<organism evidence="2 3">
    <name type="scientific">Oscillatoria acuminata PCC 6304</name>
    <dbReference type="NCBI Taxonomy" id="56110"/>
    <lineage>
        <taxon>Bacteria</taxon>
        <taxon>Bacillati</taxon>
        <taxon>Cyanobacteriota</taxon>
        <taxon>Cyanophyceae</taxon>
        <taxon>Oscillatoriophycideae</taxon>
        <taxon>Oscillatoriales</taxon>
        <taxon>Oscillatoriaceae</taxon>
        <taxon>Oscillatoria</taxon>
    </lineage>
</organism>
<dbReference type="SUPFAM" id="SSF53850">
    <property type="entry name" value="Periplasmic binding protein-like II"/>
    <property type="match status" value="1"/>
</dbReference>
<evidence type="ECO:0000259" key="1">
    <source>
        <dbReference type="PROSITE" id="PS50943"/>
    </source>
</evidence>
<evidence type="ECO:0000313" key="2">
    <source>
        <dbReference type="EMBL" id="AFY80337.1"/>
    </source>
</evidence>
<dbReference type="Pfam" id="PF12727">
    <property type="entry name" value="PBP_like"/>
    <property type="match status" value="1"/>
</dbReference>
<protein>
    <submittedName>
        <fullName evidence="2">Periplasmic molybdate-binding protein/domain protein</fullName>
    </submittedName>
</protein>
<dbReference type="STRING" id="56110.Oscil6304_0597"/>
<gene>
    <name evidence="2" type="ORF">Oscil6304_0597</name>
</gene>
<dbReference type="PATRIC" id="fig|56110.3.peg.712"/>
<dbReference type="GO" id="GO:0003677">
    <property type="term" value="F:DNA binding"/>
    <property type="evidence" value="ECO:0007669"/>
    <property type="project" value="InterPro"/>
</dbReference>
<dbReference type="eggNOG" id="COG1476">
    <property type="taxonomic scope" value="Bacteria"/>
</dbReference>
<dbReference type="InterPro" id="IPR010982">
    <property type="entry name" value="Lambda_DNA-bd_dom_sf"/>
</dbReference>
<proteinExistence type="predicted"/>
<dbReference type="Gene3D" id="3.40.190.10">
    <property type="entry name" value="Periplasmic binding protein-like II"/>
    <property type="match status" value="1"/>
</dbReference>
<dbReference type="PANTHER" id="PTHR38431:SF1">
    <property type="entry name" value="BLL2305 PROTEIN"/>
    <property type="match status" value="1"/>
</dbReference>
<dbReference type="InterPro" id="IPR001387">
    <property type="entry name" value="Cro/C1-type_HTH"/>
</dbReference>
<dbReference type="Proteomes" id="UP000010367">
    <property type="component" value="Chromosome"/>
</dbReference>
<dbReference type="SMART" id="SM00530">
    <property type="entry name" value="HTH_XRE"/>
    <property type="match status" value="1"/>
</dbReference>
<dbReference type="EMBL" id="CP003607">
    <property type="protein sequence ID" value="AFY80337.1"/>
    <property type="molecule type" value="Genomic_DNA"/>
</dbReference>
<dbReference type="KEGG" id="oac:Oscil6304_0597"/>
<name>K9TBU3_9CYAN</name>
<dbReference type="CDD" id="cd00093">
    <property type="entry name" value="HTH_XRE"/>
    <property type="match status" value="1"/>
</dbReference>
<dbReference type="OrthoDB" id="9804758at2"/>
<sequence length="387" mass="42104">MKPDANLCNSLKQIRQRLGLSQQDLAAVAGVSRQTISGVESGQYSPSTTIALRLAKALGCPVEKLFWLEQERTEMTAMPAQNMPIGQRLRVSLVSVDRRWIAHPLIGQNAFRLEMIPADGEGIRASNSATMAVQGFNEPQRLQQKVAIAGCSPALSLWARTAEHWHPDLRVHCLFKNSTEALQQLCRREIHIAGMHLYDPETKAHNVSFVTAALKQMTPDSGKNRAVVLINLGIWEEGLLVRSDNPFNLKTVADLAQPEITIVNREVGAGSRQVLERALQAQNIPFAAIQGFDQMVPGHLEVAVAVASGKVAAGVSTASVAAAFGLGFIPLHQARYDLVVFKTDLEETAVQQLLTTLGHQSVRSQLQGLGGYDTRQTGEAIATVEFP</sequence>
<dbReference type="PROSITE" id="PS50943">
    <property type="entry name" value="HTH_CROC1"/>
    <property type="match status" value="1"/>
</dbReference>
<dbReference type="PANTHER" id="PTHR38431">
    <property type="entry name" value="BLL2305 PROTEIN"/>
    <property type="match status" value="1"/>
</dbReference>
<keyword evidence="3" id="KW-1185">Reference proteome</keyword>
<dbReference type="InParanoid" id="K9TBU3"/>
<dbReference type="AlphaFoldDB" id="K9TBU3"/>
<dbReference type="HOGENOM" id="CLU_041548_0_0_3"/>
<feature type="domain" description="HTH cro/C1-type" evidence="1">
    <location>
        <begin position="11"/>
        <end position="65"/>
    </location>
</feature>
<dbReference type="RefSeq" id="WP_015146987.1">
    <property type="nucleotide sequence ID" value="NC_019693.1"/>
</dbReference>
<dbReference type="InterPro" id="IPR024370">
    <property type="entry name" value="PBP_domain"/>
</dbReference>
<accession>K9TBU3</accession>
<dbReference type="eggNOG" id="COG1910">
    <property type="taxonomic scope" value="Bacteria"/>
</dbReference>
<dbReference type="Gene3D" id="1.10.260.40">
    <property type="entry name" value="lambda repressor-like DNA-binding domains"/>
    <property type="match status" value="1"/>
</dbReference>
<reference evidence="2 3" key="1">
    <citation type="submission" date="2012-06" db="EMBL/GenBank/DDBJ databases">
        <title>Finished chromosome of genome of Oscillatoria acuminata PCC 6304.</title>
        <authorList>
            <consortium name="US DOE Joint Genome Institute"/>
            <person name="Gugger M."/>
            <person name="Coursin T."/>
            <person name="Rippka R."/>
            <person name="Tandeau De Marsac N."/>
            <person name="Huntemann M."/>
            <person name="Wei C.-L."/>
            <person name="Han J."/>
            <person name="Detter J.C."/>
            <person name="Han C."/>
            <person name="Tapia R."/>
            <person name="Davenport K."/>
            <person name="Daligault H."/>
            <person name="Erkkila T."/>
            <person name="Gu W."/>
            <person name="Munk A.C.C."/>
            <person name="Teshima H."/>
            <person name="Xu Y."/>
            <person name="Chain P."/>
            <person name="Chen A."/>
            <person name="Krypides N."/>
            <person name="Mavromatis K."/>
            <person name="Markowitz V."/>
            <person name="Szeto E."/>
            <person name="Ivanova N."/>
            <person name="Mikhailova N."/>
            <person name="Ovchinnikova G."/>
            <person name="Pagani I."/>
            <person name="Pati A."/>
            <person name="Goodwin L."/>
            <person name="Peters L."/>
            <person name="Pitluck S."/>
            <person name="Woyke T."/>
            <person name="Kerfeld C."/>
        </authorList>
    </citation>
    <scope>NUCLEOTIDE SEQUENCE [LARGE SCALE GENOMIC DNA]</scope>
    <source>
        <strain evidence="2 3">PCC 6304</strain>
    </source>
</reference>